<dbReference type="Pfam" id="PF12937">
    <property type="entry name" value="F-box-like"/>
    <property type="match status" value="1"/>
</dbReference>
<comment type="caution">
    <text evidence="3">The sequence shown here is derived from an EMBL/GenBank/DDBJ whole genome shotgun (WGS) entry which is preliminary data.</text>
</comment>
<evidence type="ECO:0000256" key="1">
    <source>
        <dbReference type="SAM" id="MobiDB-lite"/>
    </source>
</evidence>
<name>A0A9W4UPF1_9PLEO</name>
<proteinExistence type="predicted"/>
<keyword evidence="4" id="KW-1185">Reference proteome</keyword>
<gene>
    <name evidence="3" type="ORF">PDIGIT_LOCUS11515</name>
</gene>
<evidence type="ECO:0000313" key="4">
    <source>
        <dbReference type="Proteomes" id="UP001152607"/>
    </source>
</evidence>
<dbReference type="InterPro" id="IPR001810">
    <property type="entry name" value="F-box_dom"/>
</dbReference>
<reference evidence="3" key="1">
    <citation type="submission" date="2023-01" db="EMBL/GenBank/DDBJ databases">
        <authorList>
            <person name="Van Ghelder C."/>
            <person name="Rancurel C."/>
        </authorList>
    </citation>
    <scope>NUCLEOTIDE SEQUENCE</scope>
    <source>
        <strain evidence="3">CNCM I-4278</strain>
    </source>
</reference>
<accession>A0A9W4UPF1</accession>
<dbReference type="OrthoDB" id="3793529at2759"/>
<dbReference type="AlphaFoldDB" id="A0A9W4UPF1"/>
<feature type="domain" description="F-box" evidence="2">
    <location>
        <begin position="28"/>
        <end position="83"/>
    </location>
</feature>
<evidence type="ECO:0000259" key="2">
    <source>
        <dbReference type="Pfam" id="PF12937"/>
    </source>
</evidence>
<feature type="region of interest" description="Disordered" evidence="1">
    <location>
        <begin position="1"/>
        <end position="23"/>
    </location>
</feature>
<sequence length="622" mass="71838">MAIAALPMRSSNNSPRKMDAPVSHPRLDTLPTELLVQIFSYLAPIPSLRPKATSNIIERAENDSQQYSLRNVKAVCRSFAAIVTPLLQACYHDCDFYCLARNRTNFEAWEKVRTVIQDDSNCQDPRGDTFHHYLNLAEIKEKLGLNEVWHDPEIHANIFERDNYDGSDGLYDGLSEDVFDNISPFDPEGFRRRMKVEGIEDDRQTNFERAAVLCLCPNVEEILYGSHHDSYWRGDSVDEDYTAIRPLVFAGRGIPFGRTHAFSHLRYLSIDVQNIRIERIVPVMRIPSLRHFVVEWRNWSTTGYSSLDLFQDALHLWGCPAGASNIEILEMRKVECPGALVGKMIKSCKALKKFDMDCLPWEQSKAWYSNIFDELKAHSSTLESLIIQSCAAQEYADKGPIIKESELQQYKMLKRLRIQLRTITGYGGFRSDTTLEHAMPDLYTMFPRSIESIELDIHGPTPYEETTHVLSDLMTHPDKPPLLKRVHVHVHVCHEVSPYLPLDLYSLSNICDHKSEVRFDYTLAHFWIEWTDEIEEARRRILGWPHGEVLIKHATLGMEKRWNELLSRDVNMSSPFRDLRVHEDDAREKGWLRDDVGPEHVEKGVLEAEKLGHFEKFITKDS</sequence>
<dbReference type="Proteomes" id="UP001152607">
    <property type="component" value="Unassembled WGS sequence"/>
</dbReference>
<dbReference type="EMBL" id="CAOQHR010000008">
    <property type="protein sequence ID" value="CAI6338387.1"/>
    <property type="molecule type" value="Genomic_DNA"/>
</dbReference>
<organism evidence="3 4">
    <name type="scientific">Periconia digitata</name>
    <dbReference type="NCBI Taxonomy" id="1303443"/>
    <lineage>
        <taxon>Eukaryota</taxon>
        <taxon>Fungi</taxon>
        <taxon>Dikarya</taxon>
        <taxon>Ascomycota</taxon>
        <taxon>Pezizomycotina</taxon>
        <taxon>Dothideomycetes</taxon>
        <taxon>Pleosporomycetidae</taxon>
        <taxon>Pleosporales</taxon>
        <taxon>Massarineae</taxon>
        <taxon>Periconiaceae</taxon>
        <taxon>Periconia</taxon>
    </lineage>
</organism>
<protein>
    <recommendedName>
        <fullName evidence="2">F-box domain-containing protein</fullName>
    </recommendedName>
</protein>
<evidence type="ECO:0000313" key="3">
    <source>
        <dbReference type="EMBL" id="CAI6338387.1"/>
    </source>
</evidence>